<feature type="domain" description="Beta-Casp" evidence="3">
    <location>
        <begin position="257"/>
        <end position="382"/>
    </location>
</feature>
<comment type="caution">
    <text evidence="4">The sequence shown here is derived from an EMBL/GenBank/DDBJ whole genome shotgun (WGS) entry which is preliminary data.</text>
</comment>
<dbReference type="SMART" id="SM00849">
    <property type="entry name" value="Lactamase_B"/>
    <property type="match status" value="1"/>
</dbReference>
<dbReference type="PANTHER" id="PTHR11203:SF37">
    <property type="entry name" value="INTEGRATOR COMPLEX SUBUNIT 11"/>
    <property type="match status" value="1"/>
</dbReference>
<evidence type="ECO:0000256" key="1">
    <source>
        <dbReference type="ARBA" id="ARBA00022801"/>
    </source>
</evidence>
<dbReference type="Gene3D" id="3.60.15.10">
    <property type="entry name" value="Ribonuclease Z/Hydroxyacylglutathione hydrolase-like"/>
    <property type="match status" value="1"/>
</dbReference>
<evidence type="ECO:0000313" key="4">
    <source>
        <dbReference type="EMBL" id="OHA21541.1"/>
    </source>
</evidence>
<protein>
    <recommendedName>
        <fullName evidence="6">MBL fold hydrolase</fullName>
    </recommendedName>
</protein>
<dbReference type="InterPro" id="IPR001279">
    <property type="entry name" value="Metallo-B-lactamas"/>
</dbReference>
<dbReference type="AlphaFoldDB" id="A0A1G2MES0"/>
<gene>
    <name evidence="4" type="ORF">A2849_03910</name>
</gene>
<evidence type="ECO:0000313" key="5">
    <source>
        <dbReference type="Proteomes" id="UP000178121"/>
    </source>
</evidence>
<evidence type="ECO:0000259" key="3">
    <source>
        <dbReference type="SMART" id="SM01027"/>
    </source>
</evidence>
<dbReference type="Pfam" id="PF00753">
    <property type="entry name" value="Lactamase_B"/>
    <property type="match status" value="1"/>
</dbReference>
<accession>A0A1G2MES0</accession>
<evidence type="ECO:0008006" key="6">
    <source>
        <dbReference type="Google" id="ProtNLM"/>
    </source>
</evidence>
<dbReference type="Pfam" id="PF10996">
    <property type="entry name" value="Beta-Casp"/>
    <property type="match status" value="1"/>
</dbReference>
<dbReference type="InterPro" id="IPR011108">
    <property type="entry name" value="RMMBL"/>
</dbReference>
<dbReference type="Pfam" id="PF07521">
    <property type="entry name" value="RMMBL"/>
    <property type="match status" value="1"/>
</dbReference>
<dbReference type="PANTHER" id="PTHR11203">
    <property type="entry name" value="CLEAVAGE AND POLYADENYLATION SPECIFICITY FACTOR FAMILY MEMBER"/>
    <property type="match status" value="1"/>
</dbReference>
<dbReference type="CDD" id="cd16295">
    <property type="entry name" value="TTHA0252-CPSF-like_MBL-fold"/>
    <property type="match status" value="1"/>
</dbReference>
<sequence>MHTTSKATLSFYGGVGSVTGANFLLTGEHTKVLIDCGLIQGEAFAHKANREPFAYDPATTQYLLVTHAHIDHIGRIPKLVRDGFRGKIISTPHTLDLARLMLPDAFSVLRAELASGEEPFYDEADIKAAFSLWDTVPYHHPFTAGEFDVVVKDSGHILGSGMFEIRKHIEISESEGGVVEPERRSIVFTGDLGNFPTPLLKPAEVITDATYLVMESVYGDRTFDGKERRKERLAEVVRASAQKGGVLLIPCFSLEKTQVLLYEIDDLLTRGSIPRIPVFLDSPLAIKVTDVYRRSAQSFNEEAQARHKKGDDLFSFPNLRITMDAAASADIARTPDPKIIIAGSGMSAGGRILDHERRYLTDPRNTILFIGYQVVGGLGRQIQEGMAHVRINHETIKVKADVVTITGYSSHMDGEHLLEFAARGEGTTEKIFVVMGEPKSALFLAQRIRDYAGIDTHVPQAGESVEISL</sequence>
<keyword evidence="1" id="KW-0378">Hydrolase</keyword>
<dbReference type="InterPro" id="IPR022712">
    <property type="entry name" value="Beta_Casp"/>
</dbReference>
<reference evidence="4 5" key="1">
    <citation type="journal article" date="2016" name="Nat. Commun.">
        <title>Thousands of microbial genomes shed light on interconnected biogeochemical processes in an aquifer system.</title>
        <authorList>
            <person name="Anantharaman K."/>
            <person name="Brown C.T."/>
            <person name="Hug L.A."/>
            <person name="Sharon I."/>
            <person name="Castelle C.J."/>
            <person name="Probst A.J."/>
            <person name="Thomas B.C."/>
            <person name="Singh A."/>
            <person name="Wilkins M.J."/>
            <person name="Karaoz U."/>
            <person name="Brodie E.L."/>
            <person name="Williams K.H."/>
            <person name="Hubbard S.S."/>
            <person name="Banfield J.F."/>
        </authorList>
    </citation>
    <scope>NUCLEOTIDE SEQUENCE [LARGE SCALE GENOMIC DNA]</scope>
</reference>
<dbReference type="SUPFAM" id="SSF56281">
    <property type="entry name" value="Metallo-hydrolase/oxidoreductase"/>
    <property type="match status" value="1"/>
</dbReference>
<dbReference type="SMART" id="SM01027">
    <property type="entry name" value="Beta-Casp"/>
    <property type="match status" value="1"/>
</dbReference>
<dbReference type="GO" id="GO:0004521">
    <property type="term" value="F:RNA endonuclease activity"/>
    <property type="evidence" value="ECO:0007669"/>
    <property type="project" value="TreeGrafter"/>
</dbReference>
<dbReference type="Gene3D" id="3.40.50.10890">
    <property type="match status" value="1"/>
</dbReference>
<dbReference type="Proteomes" id="UP000178121">
    <property type="component" value="Unassembled WGS sequence"/>
</dbReference>
<name>A0A1G2MES0_9BACT</name>
<feature type="domain" description="Metallo-beta-lactamase" evidence="2">
    <location>
        <begin position="19"/>
        <end position="243"/>
    </location>
</feature>
<dbReference type="InterPro" id="IPR050698">
    <property type="entry name" value="MBL"/>
</dbReference>
<organism evidence="4 5">
    <name type="scientific">Candidatus Taylorbacteria bacterium RIFCSPHIGHO2_01_FULL_51_15</name>
    <dbReference type="NCBI Taxonomy" id="1802304"/>
    <lineage>
        <taxon>Bacteria</taxon>
        <taxon>Candidatus Tayloriibacteriota</taxon>
    </lineage>
</organism>
<dbReference type="GO" id="GO:0016787">
    <property type="term" value="F:hydrolase activity"/>
    <property type="evidence" value="ECO:0007669"/>
    <property type="project" value="UniProtKB-KW"/>
</dbReference>
<dbReference type="InterPro" id="IPR036866">
    <property type="entry name" value="RibonucZ/Hydroxyglut_hydro"/>
</dbReference>
<dbReference type="EMBL" id="MHRI01000007">
    <property type="protein sequence ID" value="OHA21541.1"/>
    <property type="molecule type" value="Genomic_DNA"/>
</dbReference>
<evidence type="ECO:0000259" key="2">
    <source>
        <dbReference type="SMART" id="SM00849"/>
    </source>
</evidence>
<proteinExistence type="predicted"/>